<accession>A0A5J4WRD3</accession>
<dbReference type="SMART" id="SM00093">
    <property type="entry name" value="SERPIN"/>
    <property type="match status" value="1"/>
</dbReference>
<evidence type="ECO:0000256" key="2">
    <source>
        <dbReference type="RuleBase" id="RU000411"/>
    </source>
</evidence>
<comment type="caution">
    <text evidence="4">The sequence shown here is derived from an EMBL/GenBank/DDBJ whole genome shotgun (WGS) entry which is preliminary data.</text>
</comment>
<dbReference type="OrthoDB" id="1063785at2759"/>
<dbReference type="AlphaFoldDB" id="A0A5J4WRD3"/>
<dbReference type="Proteomes" id="UP000324800">
    <property type="component" value="Unassembled WGS sequence"/>
</dbReference>
<evidence type="ECO:0000256" key="1">
    <source>
        <dbReference type="ARBA" id="ARBA00009500"/>
    </source>
</evidence>
<protein>
    <submittedName>
        <fullName evidence="4">Putative serpin family serine protease inhibitor</fullName>
    </submittedName>
</protein>
<feature type="non-terminal residue" evidence="4">
    <location>
        <position position="1"/>
    </location>
</feature>
<dbReference type="InterPro" id="IPR042185">
    <property type="entry name" value="Serpin_sf_2"/>
</dbReference>
<name>A0A5J4WRD3_9EUKA</name>
<comment type="similarity">
    <text evidence="1 2">Belongs to the serpin family.</text>
</comment>
<dbReference type="GO" id="GO:0004867">
    <property type="term" value="F:serine-type endopeptidase inhibitor activity"/>
    <property type="evidence" value="ECO:0007669"/>
    <property type="project" value="InterPro"/>
</dbReference>
<dbReference type="GO" id="GO:0005615">
    <property type="term" value="C:extracellular space"/>
    <property type="evidence" value="ECO:0007669"/>
    <property type="project" value="InterPro"/>
</dbReference>
<dbReference type="InterPro" id="IPR000215">
    <property type="entry name" value="Serpin_fam"/>
</dbReference>
<dbReference type="PANTHER" id="PTHR11461">
    <property type="entry name" value="SERINE PROTEASE INHIBITOR, SERPIN"/>
    <property type="match status" value="1"/>
</dbReference>
<dbReference type="Pfam" id="PF00079">
    <property type="entry name" value="Serpin"/>
    <property type="match status" value="1"/>
</dbReference>
<dbReference type="InterPro" id="IPR042178">
    <property type="entry name" value="Serpin_sf_1"/>
</dbReference>
<dbReference type="InterPro" id="IPR036186">
    <property type="entry name" value="Serpin_sf"/>
</dbReference>
<dbReference type="InterPro" id="IPR023796">
    <property type="entry name" value="Serpin_dom"/>
</dbReference>
<evidence type="ECO:0000313" key="5">
    <source>
        <dbReference type="Proteomes" id="UP000324800"/>
    </source>
</evidence>
<dbReference type="SUPFAM" id="SSF56574">
    <property type="entry name" value="Serpins"/>
    <property type="match status" value="1"/>
</dbReference>
<evidence type="ECO:0000313" key="4">
    <source>
        <dbReference type="EMBL" id="KAA6397687.1"/>
    </source>
</evidence>
<sequence>FNVSNSLWIDQRFPIYKDFLDRCKLGFDANANVLDFQSPAAPKSINDWIKEKTEGKITKVIESLKRDERLILVNTVYFKQPWKEPFKEFQTKDDKFTKTDGKEVQCKMMNISHGFGYVTSDDAIFVSMPFKDQNCQMLIILPNEKGDGSLLNVAKKYLEANEFKGVVEGITHRKLNLSLPRIKAKFSTSLKNTLINMGLANPFSEDADFSLISPEKLFISDVIHEAILDINEHGVEAAAVTVVRMNLMMGMVSREPPPIPVRIDRPAVVVLYLKSTKLVAFVGLIKDVE</sequence>
<dbReference type="Gene3D" id="2.30.39.10">
    <property type="entry name" value="Alpha-1-antitrypsin, domain 1"/>
    <property type="match status" value="1"/>
</dbReference>
<dbReference type="PANTHER" id="PTHR11461:SF211">
    <property type="entry name" value="GH10112P-RELATED"/>
    <property type="match status" value="1"/>
</dbReference>
<dbReference type="EMBL" id="SNRW01001122">
    <property type="protein sequence ID" value="KAA6397687.1"/>
    <property type="molecule type" value="Genomic_DNA"/>
</dbReference>
<proteinExistence type="inferred from homology"/>
<organism evidence="4 5">
    <name type="scientific">Streblomastix strix</name>
    <dbReference type="NCBI Taxonomy" id="222440"/>
    <lineage>
        <taxon>Eukaryota</taxon>
        <taxon>Metamonada</taxon>
        <taxon>Preaxostyla</taxon>
        <taxon>Oxymonadida</taxon>
        <taxon>Streblomastigidae</taxon>
        <taxon>Streblomastix</taxon>
    </lineage>
</organism>
<evidence type="ECO:0000259" key="3">
    <source>
        <dbReference type="SMART" id="SM00093"/>
    </source>
</evidence>
<gene>
    <name evidence="4" type="ORF">EZS28_006782</name>
</gene>
<dbReference type="Gene3D" id="3.30.497.10">
    <property type="entry name" value="Antithrombin, subunit I, domain 2"/>
    <property type="match status" value="1"/>
</dbReference>
<feature type="domain" description="Serpin" evidence="3">
    <location>
        <begin position="1"/>
        <end position="288"/>
    </location>
</feature>
<reference evidence="4 5" key="1">
    <citation type="submission" date="2019-03" db="EMBL/GenBank/DDBJ databases">
        <title>Single cell metagenomics reveals metabolic interactions within the superorganism composed of flagellate Streblomastix strix and complex community of Bacteroidetes bacteria on its surface.</title>
        <authorList>
            <person name="Treitli S.C."/>
            <person name="Kolisko M."/>
            <person name="Husnik F."/>
            <person name="Keeling P."/>
            <person name="Hampl V."/>
        </authorList>
    </citation>
    <scope>NUCLEOTIDE SEQUENCE [LARGE SCALE GENOMIC DNA]</scope>
    <source>
        <strain evidence="4">ST1C</strain>
    </source>
</reference>